<proteinExistence type="predicted"/>
<keyword evidence="2" id="KW-1185">Reference proteome</keyword>
<dbReference type="EMBL" id="JAUSTT010000001">
    <property type="protein sequence ID" value="MDQ0174440.1"/>
    <property type="molecule type" value="Genomic_DNA"/>
</dbReference>
<reference evidence="1 2" key="1">
    <citation type="submission" date="2023-07" db="EMBL/GenBank/DDBJ databases">
        <title>Genomic Encyclopedia of Type Strains, Phase IV (KMG-IV): sequencing the most valuable type-strain genomes for metagenomic binning, comparative biology and taxonomic classification.</title>
        <authorList>
            <person name="Goeker M."/>
        </authorList>
    </citation>
    <scope>NUCLEOTIDE SEQUENCE [LARGE SCALE GENOMIC DNA]</scope>
    <source>
        <strain evidence="1 2">DSM 23837</strain>
    </source>
</reference>
<accession>A0ABT9WMN0</accession>
<sequence>MLYTDEQNERFHDLYEIFEITDETFESSEIKAVRIA</sequence>
<evidence type="ECO:0000313" key="2">
    <source>
        <dbReference type="Proteomes" id="UP001223586"/>
    </source>
</evidence>
<protein>
    <submittedName>
        <fullName evidence="1">Uncharacterized protein</fullName>
    </submittedName>
</protein>
<organism evidence="1 2">
    <name type="scientific">Bacillus chungangensis</name>
    <dbReference type="NCBI Taxonomy" id="587633"/>
    <lineage>
        <taxon>Bacteria</taxon>
        <taxon>Bacillati</taxon>
        <taxon>Bacillota</taxon>
        <taxon>Bacilli</taxon>
        <taxon>Bacillales</taxon>
        <taxon>Bacillaceae</taxon>
        <taxon>Bacillus</taxon>
    </lineage>
</organism>
<evidence type="ECO:0000313" key="1">
    <source>
        <dbReference type="EMBL" id="MDQ0174440.1"/>
    </source>
</evidence>
<comment type="caution">
    <text evidence="1">The sequence shown here is derived from an EMBL/GenBank/DDBJ whole genome shotgun (WGS) entry which is preliminary data.</text>
</comment>
<gene>
    <name evidence="1" type="ORF">J2S08_000271</name>
</gene>
<dbReference type="Proteomes" id="UP001223586">
    <property type="component" value="Unassembled WGS sequence"/>
</dbReference>
<name>A0ABT9WMN0_9BACI</name>